<dbReference type="InParanoid" id="B4LIP8"/>
<dbReference type="AlphaFoldDB" id="B4LIP8"/>
<dbReference type="Proteomes" id="UP000008792">
    <property type="component" value="Unassembled WGS sequence"/>
</dbReference>
<dbReference type="OrthoDB" id="7850558at2759"/>
<name>B4LIP8_DROVI</name>
<keyword evidence="2" id="KW-1185">Reference proteome</keyword>
<accession>B4LIP8</accession>
<dbReference type="PhylomeDB" id="B4LIP8"/>
<dbReference type="HOGENOM" id="CLU_1645488_0_0_1"/>
<proteinExistence type="predicted"/>
<organism evidence="1 2">
    <name type="scientific">Drosophila virilis</name>
    <name type="common">Fruit fly</name>
    <dbReference type="NCBI Taxonomy" id="7244"/>
    <lineage>
        <taxon>Eukaryota</taxon>
        <taxon>Metazoa</taxon>
        <taxon>Ecdysozoa</taxon>
        <taxon>Arthropoda</taxon>
        <taxon>Hexapoda</taxon>
        <taxon>Insecta</taxon>
        <taxon>Pterygota</taxon>
        <taxon>Neoptera</taxon>
        <taxon>Endopterygota</taxon>
        <taxon>Diptera</taxon>
        <taxon>Brachycera</taxon>
        <taxon>Muscomorpha</taxon>
        <taxon>Ephydroidea</taxon>
        <taxon>Drosophilidae</taxon>
        <taxon>Drosophila</taxon>
    </lineage>
</organism>
<sequence length="169" mass="19265">MSHKWYRLSISGSFANPQNYVNILSNARMSSFTPTQTPKYMSVTGSVSDLSLSTLSRMSLLGKPSAKKLTKKQIPKMPRVRQKKNESCVAQCQQNQCTAEESQLIRNFIREVRYRELRQYYAKMIAAERSWPSYIPICCMCSGCGLPKFKAPAKDIRHNVYCCGPETMC</sequence>
<reference evidence="1 2" key="1">
    <citation type="journal article" date="2007" name="Nature">
        <title>Evolution of genes and genomes on the Drosophila phylogeny.</title>
        <authorList>
            <consortium name="Drosophila 12 Genomes Consortium"/>
            <person name="Clark A.G."/>
            <person name="Eisen M.B."/>
            <person name="Smith D.R."/>
            <person name="Bergman C.M."/>
            <person name="Oliver B."/>
            <person name="Markow T.A."/>
            <person name="Kaufman T.C."/>
            <person name="Kellis M."/>
            <person name="Gelbart W."/>
            <person name="Iyer V.N."/>
            <person name="Pollard D.A."/>
            <person name="Sackton T.B."/>
            <person name="Larracuente A.M."/>
            <person name="Singh N.D."/>
            <person name="Abad J.P."/>
            <person name="Abt D.N."/>
            <person name="Adryan B."/>
            <person name="Aguade M."/>
            <person name="Akashi H."/>
            <person name="Anderson W.W."/>
            <person name="Aquadro C.F."/>
            <person name="Ardell D.H."/>
            <person name="Arguello R."/>
            <person name="Artieri C.G."/>
            <person name="Barbash D.A."/>
            <person name="Barker D."/>
            <person name="Barsanti P."/>
            <person name="Batterham P."/>
            <person name="Batzoglou S."/>
            <person name="Begun D."/>
            <person name="Bhutkar A."/>
            <person name="Blanco E."/>
            <person name="Bosak S.A."/>
            <person name="Bradley R.K."/>
            <person name="Brand A.D."/>
            <person name="Brent M.R."/>
            <person name="Brooks A.N."/>
            <person name="Brown R.H."/>
            <person name="Butlin R.K."/>
            <person name="Caggese C."/>
            <person name="Calvi B.R."/>
            <person name="Bernardo de Carvalho A."/>
            <person name="Caspi A."/>
            <person name="Castrezana S."/>
            <person name="Celniker S.E."/>
            <person name="Chang J.L."/>
            <person name="Chapple C."/>
            <person name="Chatterji S."/>
            <person name="Chinwalla A."/>
            <person name="Civetta A."/>
            <person name="Clifton S.W."/>
            <person name="Comeron J.M."/>
            <person name="Costello J.C."/>
            <person name="Coyne J.A."/>
            <person name="Daub J."/>
            <person name="David R.G."/>
            <person name="Delcher A.L."/>
            <person name="Delehaunty K."/>
            <person name="Do C.B."/>
            <person name="Ebling H."/>
            <person name="Edwards K."/>
            <person name="Eickbush T."/>
            <person name="Evans J.D."/>
            <person name="Filipski A."/>
            <person name="Findeiss S."/>
            <person name="Freyhult E."/>
            <person name="Fulton L."/>
            <person name="Fulton R."/>
            <person name="Garcia A.C."/>
            <person name="Gardiner A."/>
            <person name="Garfield D.A."/>
            <person name="Garvin B.E."/>
            <person name="Gibson G."/>
            <person name="Gilbert D."/>
            <person name="Gnerre S."/>
            <person name="Godfrey J."/>
            <person name="Good R."/>
            <person name="Gotea V."/>
            <person name="Gravely B."/>
            <person name="Greenberg A.J."/>
            <person name="Griffiths-Jones S."/>
            <person name="Gross S."/>
            <person name="Guigo R."/>
            <person name="Gustafson E.A."/>
            <person name="Haerty W."/>
            <person name="Hahn M.W."/>
            <person name="Halligan D.L."/>
            <person name="Halpern A.L."/>
            <person name="Halter G.M."/>
            <person name="Han M.V."/>
            <person name="Heger A."/>
            <person name="Hillier L."/>
            <person name="Hinrichs A.S."/>
            <person name="Holmes I."/>
            <person name="Hoskins R.A."/>
            <person name="Hubisz M.J."/>
            <person name="Hultmark D."/>
            <person name="Huntley M.A."/>
            <person name="Jaffe D.B."/>
            <person name="Jagadeeshan S."/>
            <person name="Jeck W.R."/>
            <person name="Johnson J."/>
            <person name="Jones C.D."/>
            <person name="Jordan W.C."/>
            <person name="Karpen G.H."/>
            <person name="Kataoka E."/>
            <person name="Keightley P.D."/>
            <person name="Kheradpour P."/>
            <person name="Kirkness E.F."/>
            <person name="Koerich L.B."/>
            <person name="Kristiansen K."/>
            <person name="Kudrna D."/>
            <person name="Kulathinal R.J."/>
            <person name="Kumar S."/>
            <person name="Kwok R."/>
            <person name="Lander E."/>
            <person name="Langley C.H."/>
            <person name="Lapoint R."/>
            <person name="Lazzaro B.P."/>
            <person name="Lee S.J."/>
            <person name="Levesque L."/>
            <person name="Li R."/>
            <person name="Lin C.F."/>
            <person name="Lin M.F."/>
            <person name="Lindblad-Toh K."/>
            <person name="Llopart A."/>
            <person name="Long M."/>
            <person name="Low L."/>
            <person name="Lozovsky E."/>
            <person name="Lu J."/>
            <person name="Luo M."/>
            <person name="Machado C.A."/>
            <person name="Makalowski W."/>
            <person name="Marzo M."/>
            <person name="Matsuda M."/>
            <person name="Matzkin L."/>
            <person name="McAllister B."/>
            <person name="McBride C.S."/>
            <person name="McKernan B."/>
            <person name="McKernan K."/>
            <person name="Mendez-Lago M."/>
            <person name="Minx P."/>
            <person name="Mollenhauer M.U."/>
            <person name="Montooth K."/>
            <person name="Mount S.M."/>
            <person name="Mu X."/>
            <person name="Myers E."/>
            <person name="Negre B."/>
            <person name="Newfeld S."/>
            <person name="Nielsen R."/>
            <person name="Noor M.A."/>
            <person name="O'Grady P."/>
            <person name="Pachter L."/>
            <person name="Papaceit M."/>
            <person name="Parisi M.J."/>
            <person name="Parisi M."/>
            <person name="Parts L."/>
            <person name="Pedersen J.S."/>
            <person name="Pesole G."/>
            <person name="Phillippy A.M."/>
            <person name="Ponting C.P."/>
            <person name="Pop M."/>
            <person name="Porcelli D."/>
            <person name="Powell J.R."/>
            <person name="Prohaska S."/>
            <person name="Pruitt K."/>
            <person name="Puig M."/>
            <person name="Quesneville H."/>
            <person name="Ram K.R."/>
            <person name="Rand D."/>
            <person name="Rasmussen M.D."/>
            <person name="Reed L.K."/>
            <person name="Reenan R."/>
            <person name="Reily A."/>
            <person name="Remington K.A."/>
            <person name="Rieger T.T."/>
            <person name="Ritchie M.G."/>
            <person name="Robin C."/>
            <person name="Rogers Y.H."/>
            <person name="Rohde C."/>
            <person name="Rozas J."/>
            <person name="Rubenfield M.J."/>
            <person name="Ruiz A."/>
            <person name="Russo S."/>
            <person name="Salzberg S.L."/>
            <person name="Sanchez-Gracia A."/>
            <person name="Saranga D.J."/>
            <person name="Sato H."/>
            <person name="Schaeffer S.W."/>
            <person name="Schatz M.C."/>
            <person name="Schlenke T."/>
            <person name="Schwartz R."/>
            <person name="Segarra C."/>
            <person name="Singh R.S."/>
            <person name="Sirot L."/>
            <person name="Sirota M."/>
            <person name="Sisneros N.B."/>
            <person name="Smith C.D."/>
            <person name="Smith T.F."/>
            <person name="Spieth J."/>
            <person name="Stage D.E."/>
            <person name="Stark A."/>
            <person name="Stephan W."/>
            <person name="Strausberg R.L."/>
            <person name="Strempel S."/>
            <person name="Sturgill D."/>
            <person name="Sutton G."/>
            <person name="Sutton G.G."/>
            <person name="Tao W."/>
            <person name="Teichmann S."/>
            <person name="Tobari Y.N."/>
            <person name="Tomimura Y."/>
            <person name="Tsolas J.M."/>
            <person name="Valente V.L."/>
            <person name="Venter E."/>
            <person name="Venter J.C."/>
            <person name="Vicario S."/>
            <person name="Vieira F.G."/>
            <person name="Vilella A.J."/>
            <person name="Villasante A."/>
            <person name="Walenz B."/>
            <person name="Wang J."/>
            <person name="Wasserman M."/>
            <person name="Watts T."/>
            <person name="Wilson D."/>
            <person name="Wilson R.K."/>
            <person name="Wing R.A."/>
            <person name="Wolfner M.F."/>
            <person name="Wong A."/>
            <person name="Wong G.K."/>
            <person name="Wu C.I."/>
            <person name="Wu G."/>
            <person name="Yamamoto D."/>
            <person name="Yang H.P."/>
            <person name="Yang S.P."/>
            <person name="Yorke J.A."/>
            <person name="Yoshida K."/>
            <person name="Zdobnov E."/>
            <person name="Zhang P."/>
            <person name="Zhang Y."/>
            <person name="Zimin A.V."/>
            <person name="Baldwin J."/>
            <person name="Abdouelleil A."/>
            <person name="Abdulkadir J."/>
            <person name="Abebe A."/>
            <person name="Abera B."/>
            <person name="Abreu J."/>
            <person name="Acer S.C."/>
            <person name="Aftuck L."/>
            <person name="Alexander A."/>
            <person name="An P."/>
            <person name="Anderson E."/>
            <person name="Anderson S."/>
            <person name="Arachi H."/>
            <person name="Azer M."/>
            <person name="Bachantsang P."/>
            <person name="Barry A."/>
            <person name="Bayul T."/>
            <person name="Berlin A."/>
            <person name="Bessette D."/>
            <person name="Bloom T."/>
            <person name="Blye J."/>
            <person name="Boguslavskiy L."/>
            <person name="Bonnet C."/>
            <person name="Boukhgalter B."/>
            <person name="Bourzgui I."/>
            <person name="Brown A."/>
            <person name="Cahill P."/>
            <person name="Channer S."/>
            <person name="Cheshatsang Y."/>
            <person name="Chuda L."/>
            <person name="Citroen M."/>
            <person name="Collymore A."/>
            <person name="Cooke P."/>
            <person name="Costello M."/>
            <person name="D'Aco K."/>
            <person name="Daza R."/>
            <person name="De Haan G."/>
            <person name="DeGray S."/>
            <person name="DeMaso C."/>
            <person name="Dhargay N."/>
            <person name="Dooley K."/>
            <person name="Dooley E."/>
            <person name="Doricent M."/>
            <person name="Dorje P."/>
            <person name="Dorjee K."/>
            <person name="Dupes A."/>
            <person name="Elong R."/>
            <person name="Falk J."/>
            <person name="Farina A."/>
            <person name="Faro S."/>
            <person name="Ferguson D."/>
            <person name="Fisher S."/>
            <person name="Foley C.D."/>
            <person name="Franke A."/>
            <person name="Friedrich D."/>
            <person name="Gadbois L."/>
            <person name="Gearin G."/>
            <person name="Gearin C.R."/>
            <person name="Giannoukos G."/>
            <person name="Goode T."/>
            <person name="Graham J."/>
            <person name="Grandbois E."/>
            <person name="Grewal S."/>
            <person name="Gyaltsen K."/>
            <person name="Hafez N."/>
            <person name="Hagos B."/>
            <person name="Hall J."/>
            <person name="Henson C."/>
            <person name="Hollinger A."/>
            <person name="Honan T."/>
            <person name="Huard M.D."/>
            <person name="Hughes L."/>
            <person name="Hurhula B."/>
            <person name="Husby M.E."/>
            <person name="Kamat A."/>
            <person name="Kanga B."/>
            <person name="Kashin S."/>
            <person name="Khazanovich D."/>
            <person name="Kisner P."/>
            <person name="Lance K."/>
            <person name="Lara M."/>
            <person name="Lee W."/>
            <person name="Lennon N."/>
            <person name="Letendre F."/>
            <person name="LeVine R."/>
            <person name="Lipovsky A."/>
            <person name="Liu X."/>
            <person name="Liu J."/>
            <person name="Liu S."/>
            <person name="Lokyitsang T."/>
            <person name="Lokyitsang Y."/>
            <person name="Lubonja R."/>
            <person name="Lui A."/>
            <person name="MacDonald P."/>
            <person name="Magnisalis V."/>
            <person name="Maru K."/>
            <person name="Matthews C."/>
            <person name="McCusker W."/>
            <person name="McDonough S."/>
            <person name="Mehta T."/>
            <person name="Meldrim J."/>
            <person name="Meneus L."/>
            <person name="Mihai O."/>
            <person name="Mihalev A."/>
            <person name="Mihova T."/>
            <person name="Mittelman R."/>
            <person name="Mlenga V."/>
            <person name="Montmayeur A."/>
            <person name="Mulrain L."/>
            <person name="Navidi A."/>
            <person name="Naylor J."/>
            <person name="Negash T."/>
            <person name="Nguyen T."/>
            <person name="Nguyen N."/>
            <person name="Nicol R."/>
            <person name="Norbu C."/>
            <person name="Norbu N."/>
            <person name="Novod N."/>
            <person name="O'Neill B."/>
            <person name="Osman S."/>
            <person name="Markiewicz E."/>
            <person name="Oyono O.L."/>
            <person name="Patti C."/>
            <person name="Phunkhang P."/>
            <person name="Pierre F."/>
            <person name="Priest M."/>
            <person name="Raghuraman S."/>
            <person name="Rege F."/>
            <person name="Reyes R."/>
            <person name="Rise C."/>
            <person name="Rogov P."/>
            <person name="Ross K."/>
            <person name="Ryan E."/>
            <person name="Settipalli S."/>
            <person name="Shea T."/>
            <person name="Sherpa N."/>
            <person name="Shi L."/>
            <person name="Shih D."/>
            <person name="Sparrow T."/>
            <person name="Spaulding J."/>
            <person name="Stalker J."/>
            <person name="Stange-Thomann N."/>
            <person name="Stavropoulos S."/>
            <person name="Stone C."/>
            <person name="Strader C."/>
            <person name="Tesfaye S."/>
            <person name="Thomson T."/>
            <person name="Thoulutsang Y."/>
            <person name="Thoulutsang D."/>
            <person name="Topham K."/>
            <person name="Topping I."/>
            <person name="Tsamla T."/>
            <person name="Vassiliev H."/>
            <person name="Vo A."/>
            <person name="Wangchuk T."/>
            <person name="Wangdi T."/>
            <person name="Weiand M."/>
            <person name="Wilkinson J."/>
            <person name="Wilson A."/>
            <person name="Yadav S."/>
            <person name="Young G."/>
            <person name="Yu Q."/>
            <person name="Zembek L."/>
            <person name="Zhong D."/>
            <person name="Zimmer A."/>
            <person name="Zwirko Z."/>
            <person name="Jaffe D.B."/>
            <person name="Alvarez P."/>
            <person name="Brockman W."/>
            <person name="Butler J."/>
            <person name="Chin C."/>
            <person name="Gnerre S."/>
            <person name="Grabherr M."/>
            <person name="Kleber M."/>
            <person name="Mauceli E."/>
            <person name="MacCallum I."/>
        </authorList>
    </citation>
    <scope>NUCLEOTIDE SEQUENCE [LARGE SCALE GENOMIC DNA]</scope>
    <source>
        <strain evidence="2">Tucson 15010-1051.87</strain>
    </source>
</reference>
<gene>
    <name evidence="1" type="primary">Dvir\GJ17116</name>
    <name evidence="1" type="ORF">Dvir_GJ17116</name>
</gene>
<evidence type="ECO:0000313" key="1">
    <source>
        <dbReference type="EMBL" id="EDW61401.1"/>
    </source>
</evidence>
<dbReference type="EMBL" id="CH940648">
    <property type="protein sequence ID" value="EDW61401.1"/>
    <property type="molecule type" value="Genomic_DNA"/>
</dbReference>
<dbReference type="eggNOG" id="ENOG502TFBH">
    <property type="taxonomic scope" value="Eukaryota"/>
</dbReference>
<evidence type="ECO:0000313" key="2">
    <source>
        <dbReference type="Proteomes" id="UP000008792"/>
    </source>
</evidence>
<protein>
    <submittedName>
        <fullName evidence="1">Uncharacterized protein</fullName>
    </submittedName>
</protein>
<dbReference type="OMA" id="DLTWLWN"/>